<keyword evidence="13" id="KW-1185">Reference proteome</keyword>
<dbReference type="EMBL" id="JAVDPW010000007">
    <property type="protein sequence ID" value="MDR6291700.1"/>
    <property type="molecule type" value="Genomic_DNA"/>
</dbReference>
<evidence type="ECO:0000259" key="11">
    <source>
        <dbReference type="PROSITE" id="PS51900"/>
    </source>
</evidence>
<evidence type="ECO:0000313" key="12">
    <source>
        <dbReference type="EMBL" id="MDR6291700.1"/>
    </source>
</evidence>
<dbReference type="PROSITE" id="PS51898">
    <property type="entry name" value="TYR_RECOMBINASE"/>
    <property type="match status" value="1"/>
</dbReference>
<proteinExistence type="inferred from homology"/>
<comment type="function">
    <text evidence="9">Site-specific tyrosine recombinase, which acts by catalyzing the cutting and rejoining of the recombining DNA molecules. The XerC-XerD complex is essential to convert dimers of the bacterial chromosome into monomers to permit their segregation at cell division. It also contributes to the segregational stability of plasmids.</text>
</comment>
<dbReference type="InterPro" id="IPR013762">
    <property type="entry name" value="Integrase-like_cat_sf"/>
</dbReference>
<evidence type="ECO:0000256" key="3">
    <source>
        <dbReference type="ARBA" id="ARBA00022618"/>
    </source>
</evidence>
<dbReference type="InterPro" id="IPR002104">
    <property type="entry name" value="Integrase_catalytic"/>
</dbReference>
<comment type="subunit">
    <text evidence="9">Forms a cyclic heterotetrameric complex composed of two molecules of XerC and two molecules of XerD.</text>
</comment>
<comment type="similarity">
    <text evidence="9">Belongs to the 'phage' integrase family. XerC subfamily.</text>
</comment>
<dbReference type="InterPro" id="IPR044068">
    <property type="entry name" value="CB"/>
</dbReference>
<evidence type="ECO:0000259" key="10">
    <source>
        <dbReference type="PROSITE" id="PS51898"/>
    </source>
</evidence>
<feature type="active site" description="O-(3'-phospho-DNA)-tyrosine intermediate" evidence="9">
    <location>
        <position position="303"/>
    </location>
</feature>
<evidence type="ECO:0000256" key="8">
    <source>
        <dbReference type="ARBA" id="ARBA00023306"/>
    </source>
</evidence>
<dbReference type="InterPro" id="IPR010998">
    <property type="entry name" value="Integrase_recombinase_N"/>
</dbReference>
<feature type="active site" evidence="9">
    <location>
        <position position="268"/>
    </location>
</feature>
<dbReference type="InterPro" id="IPR011010">
    <property type="entry name" value="DNA_brk_join_enz"/>
</dbReference>
<feature type="active site" evidence="9">
    <location>
        <position position="294"/>
    </location>
</feature>
<organism evidence="12 13">
    <name type="scientific">Inquilinus ginsengisoli</name>
    <dbReference type="NCBI Taxonomy" id="363840"/>
    <lineage>
        <taxon>Bacteria</taxon>
        <taxon>Pseudomonadati</taxon>
        <taxon>Pseudomonadota</taxon>
        <taxon>Alphaproteobacteria</taxon>
        <taxon>Rhodospirillales</taxon>
        <taxon>Rhodospirillaceae</taxon>
        <taxon>Inquilinus</taxon>
    </lineage>
</organism>
<dbReference type="InterPro" id="IPR004107">
    <property type="entry name" value="Integrase_SAM-like_N"/>
</dbReference>
<comment type="caution">
    <text evidence="12">The sequence shown here is derived from an EMBL/GenBank/DDBJ whole genome shotgun (WGS) entry which is preliminary data.</text>
</comment>
<dbReference type="Gene3D" id="1.10.443.10">
    <property type="entry name" value="Intergrase catalytic core"/>
    <property type="match status" value="1"/>
</dbReference>
<dbReference type="PROSITE" id="PS51900">
    <property type="entry name" value="CB"/>
    <property type="match status" value="1"/>
</dbReference>
<sequence length="327" mass="34714">MTATPDMASPSAEAMAGWPAAADLRDAAGRWRAWLEDEKRVSPHTLRAYLGDVGRFVGFLSDHLGRPPGLNDLSAAALADLRAFQSRRAAGGAGAATRARGLSGVRNFLTHLDRIGVLHNAAIGSLRNPKLPKRLPRPLAVADALAAVDTVATLSDEEWIGQRDRALLFLLYGCGLRLGEALGLTRREAPAGDTLVVTGKGRKQRMVPVLPAVREAVDAYIAACPFPLPAGGPLFLGARGGPLNPAVAERQMRQLRVVLGLPESATPHALRHSFATHLLAGGGDLRTIQELLGHAALSTTQRYTGVDAERLMTVYADAHPRARRTGG</sequence>
<evidence type="ECO:0000256" key="9">
    <source>
        <dbReference type="HAMAP-Rule" id="MF_01808"/>
    </source>
</evidence>
<dbReference type="SUPFAM" id="SSF47823">
    <property type="entry name" value="lambda integrase-like, N-terminal domain"/>
    <property type="match status" value="1"/>
</dbReference>
<gene>
    <name evidence="9" type="primary">xerC</name>
    <name evidence="12" type="ORF">E9232_004234</name>
</gene>
<dbReference type="PANTHER" id="PTHR30349">
    <property type="entry name" value="PHAGE INTEGRASE-RELATED"/>
    <property type="match status" value="1"/>
</dbReference>
<keyword evidence="2 9" id="KW-0963">Cytoplasm</keyword>
<comment type="subcellular location">
    <subcellularLocation>
        <location evidence="1 9">Cytoplasm</location>
    </subcellularLocation>
</comment>
<dbReference type="HAMAP" id="MF_01808">
    <property type="entry name" value="Recomb_XerC_XerD"/>
    <property type="match status" value="1"/>
</dbReference>
<dbReference type="PANTHER" id="PTHR30349:SF90">
    <property type="entry name" value="TYROSINE RECOMBINASE XERD"/>
    <property type="match status" value="1"/>
</dbReference>
<evidence type="ECO:0000256" key="4">
    <source>
        <dbReference type="ARBA" id="ARBA00022829"/>
    </source>
</evidence>
<dbReference type="Pfam" id="PF02899">
    <property type="entry name" value="Phage_int_SAM_1"/>
    <property type="match status" value="1"/>
</dbReference>
<evidence type="ECO:0000256" key="6">
    <source>
        <dbReference type="ARBA" id="ARBA00023125"/>
    </source>
</evidence>
<feature type="active site" evidence="9">
    <location>
        <position position="200"/>
    </location>
</feature>
<feature type="active site" evidence="9">
    <location>
        <position position="271"/>
    </location>
</feature>
<evidence type="ECO:0000256" key="5">
    <source>
        <dbReference type="ARBA" id="ARBA00022908"/>
    </source>
</evidence>
<keyword evidence="4 9" id="KW-0159">Chromosome partition</keyword>
<evidence type="ECO:0000256" key="2">
    <source>
        <dbReference type="ARBA" id="ARBA00022490"/>
    </source>
</evidence>
<evidence type="ECO:0000313" key="13">
    <source>
        <dbReference type="Proteomes" id="UP001262410"/>
    </source>
</evidence>
<dbReference type="SUPFAM" id="SSF56349">
    <property type="entry name" value="DNA breaking-rejoining enzymes"/>
    <property type="match status" value="1"/>
</dbReference>
<feature type="domain" description="Tyr recombinase" evidence="10">
    <location>
        <begin position="134"/>
        <end position="316"/>
    </location>
</feature>
<name>A0ABU1JSV6_9PROT</name>
<evidence type="ECO:0000256" key="1">
    <source>
        <dbReference type="ARBA" id="ARBA00004496"/>
    </source>
</evidence>
<protein>
    <recommendedName>
        <fullName evidence="9">Tyrosine recombinase XerC</fullName>
    </recommendedName>
</protein>
<feature type="domain" description="Core-binding (CB)" evidence="11">
    <location>
        <begin position="22"/>
        <end position="113"/>
    </location>
</feature>
<keyword evidence="6 9" id="KW-0238">DNA-binding</keyword>
<dbReference type="InterPro" id="IPR050090">
    <property type="entry name" value="Tyrosine_recombinase_XerCD"/>
</dbReference>
<keyword evidence="5 9" id="KW-0229">DNA integration</keyword>
<dbReference type="Proteomes" id="UP001262410">
    <property type="component" value="Unassembled WGS sequence"/>
</dbReference>
<accession>A0ABU1JSV6</accession>
<dbReference type="Gene3D" id="1.10.150.130">
    <property type="match status" value="1"/>
</dbReference>
<reference evidence="12 13" key="1">
    <citation type="submission" date="2023-07" db="EMBL/GenBank/DDBJ databases">
        <title>Sorghum-associated microbial communities from plants grown in Nebraska, USA.</title>
        <authorList>
            <person name="Schachtman D."/>
        </authorList>
    </citation>
    <scope>NUCLEOTIDE SEQUENCE [LARGE SCALE GENOMIC DNA]</scope>
    <source>
        <strain evidence="12 13">584</strain>
    </source>
</reference>
<dbReference type="Pfam" id="PF00589">
    <property type="entry name" value="Phage_integrase"/>
    <property type="match status" value="1"/>
</dbReference>
<dbReference type="RefSeq" id="WP_309797138.1">
    <property type="nucleotide sequence ID" value="NZ_JAVDPW010000007.1"/>
</dbReference>
<keyword evidence="3 9" id="KW-0132">Cell division</keyword>
<keyword evidence="8 9" id="KW-0131">Cell cycle</keyword>
<keyword evidence="7 9" id="KW-0233">DNA recombination</keyword>
<evidence type="ECO:0000256" key="7">
    <source>
        <dbReference type="ARBA" id="ARBA00023172"/>
    </source>
</evidence>
<feature type="active site" evidence="9">
    <location>
        <position position="177"/>
    </location>
</feature>
<dbReference type="InterPro" id="IPR023009">
    <property type="entry name" value="Tyrosine_recombinase_XerC/XerD"/>
</dbReference>